<reference evidence="2" key="1">
    <citation type="journal article" date="2023" name="Front. Plant Sci.">
        <title>Chromosomal-level genome assembly of Melastoma candidum provides insights into trichome evolution.</title>
        <authorList>
            <person name="Zhong Y."/>
            <person name="Wu W."/>
            <person name="Sun C."/>
            <person name="Zou P."/>
            <person name="Liu Y."/>
            <person name="Dai S."/>
            <person name="Zhou R."/>
        </authorList>
    </citation>
    <scope>NUCLEOTIDE SEQUENCE [LARGE SCALE GENOMIC DNA]</scope>
</reference>
<dbReference type="EMBL" id="CM042882">
    <property type="protein sequence ID" value="KAI4379687.1"/>
    <property type="molecule type" value="Genomic_DNA"/>
</dbReference>
<keyword evidence="2" id="KW-1185">Reference proteome</keyword>
<gene>
    <name evidence="1" type="ORF">MLD38_005951</name>
</gene>
<sequence length="132" mass="14684">MKGDHKVDFPGALHGTTNVHKATAQPLQGYQKNHDRQYHDQRRDETIPLGPTATSQSQCPCSLWSSARRSHKEISNSMVGSTGRTKPSFTLVALTRIGRETSCGMYMNDKAKKMSRRIGNGDCFSVSIRTFP</sequence>
<proteinExistence type="predicted"/>
<accession>A0ACB9RUS2</accession>
<evidence type="ECO:0000313" key="1">
    <source>
        <dbReference type="EMBL" id="KAI4379687.1"/>
    </source>
</evidence>
<dbReference type="Proteomes" id="UP001057402">
    <property type="component" value="Chromosome 3"/>
</dbReference>
<evidence type="ECO:0000313" key="2">
    <source>
        <dbReference type="Proteomes" id="UP001057402"/>
    </source>
</evidence>
<name>A0ACB9RUS2_9MYRT</name>
<protein>
    <submittedName>
        <fullName evidence="1">Uncharacterized protein</fullName>
    </submittedName>
</protein>
<comment type="caution">
    <text evidence="1">The sequence shown here is derived from an EMBL/GenBank/DDBJ whole genome shotgun (WGS) entry which is preliminary data.</text>
</comment>
<organism evidence="1 2">
    <name type="scientific">Melastoma candidum</name>
    <dbReference type="NCBI Taxonomy" id="119954"/>
    <lineage>
        <taxon>Eukaryota</taxon>
        <taxon>Viridiplantae</taxon>
        <taxon>Streptophyta</taxon>
        <taxon>Embryophyta</taxon>
        <taxon>Tracheophyta</taxon>
        <taxon>Spermatophyta</taxon>
        <taxon>Magnoliopsida</taxon>
        <taxon>eudicotyledons</taxon>
        <taxon>Gunneridae</taxon>
        <taxon>Pentapetalae</taxon>
        <taxon>rosids</taxon>
        <taxon>malvids</taxon>
        <taxon>Myrtales</taxon>
        <taxon>Melastomataceae</taxon>
        <taxon>Melastomatoideae</taxon>
        <taxon>Melastomateae</taxon>
        <taxon>Melastoma</taxon>
    </lineage>
</organism>